<dbReference type="PANTHER" id="PTHR21599">
    <property type="entry name" value="GLYCERATE KINASE"/>
    <property type="match status" value="1"/>
</dbReference>
<dbReference type="InterPro" id="IPR018197">
    <property type="entry name" value="Glycerate_kinase_RE-like"/>
</dbReference>
<dbReference type="RefSeq" id="WP_085028849.1">
    <property type="nucleotide sequence ID" value="NZ_CP020772.1"/>
</dbReference>
<dbReference type="Gene3D" id="3.90.1510.10">
    <property type="entry name" value="Glycerate kinase, domain 2"/>
    <property type="match status" value="1"/>
</dbReference>
<keyword evidence="2 4" id="KW-0808">Transferase</keyword>
<gene>
    <name evidence="5" type="ORF">HM131_05835</name>
</gene>
<evidence type="ECO:0000256" key="1">
    <source>
        <dbReference type="ARBA" id="ARBA00006284"/>
    </source>
</evidence>
<dbReference type="InterPro" id="IPR018193">
    <property type="entry name" value="Glyc_kinase_flavodox-like_fold"/>
</dbReference>
<evidence type="ECO:0000313" key="5">
    <source>
        <dbReference type="EMBL" id="ARI76385.1"/>
    </source>
</evidence>
<organism evidence="5 6">
    <name type="scientific">Halobacillus mangrovi</name>
    <dbReference type="NCBI Taxonomy" id="402384"/>
    <lineage>
        <taxon>Bacteria</taxon>
        <taxon>Bacillati</taxon>
        <taxon>Bacillota</taxon>
        <taxon>Bacilli</taxon>
        <taxon>Bacillales</taxon>
        <taxon>Bacillaceae</taxon>
        <taxon>Halobacillus</taxon>
    </lineage>
</organism>
<reference evidence="5 6" key="1">
    <citation type="submission" date="2017-04" db="EMBL/GenBank/DDBJ databases">
        <title>The whole genome sequencing and assembly of Halobacillus mangrovi strain.</title>
        <authorList>
            <person name="Lee S.-J."/>
            <person name="Park M.-K."/>
            <person name="Kim J.-Y."/>
            <person name="Lee Y.-J."/>
            <person name="Yi H."/>
            <person name="Bahn Y.-S."/>
            <person name="Kim J.F."/>
            <person name="Lee D.-W."/>
        </authorList>
    </citation>
    <scope>NUCLEOTIDE SEQUENCE [LARGE SCALE GENOMIC DNA]</scope>
    <source>
        <strain evidence="5 6">KTB 131</strain>
    </source>
</reference>
<dbReference type="NCBIfam" id="TIGR00045">
    <property type="entry name" value="glycerate kinase"/>
    <property type="match status" value="1"/>
</dbReference>
<dbReference type="Gene3D" id="3.40.50.10350">
    <property type="entry name" value="Glycerate kinase, domain 1"/>
    <property type="match status" value="1"/>
</dbReference>
<keyword evidence="3 4" id="KW-0418">Kinase</keyword>
<evidence type="ECO:0000256" key="2">
    <source>
        <dbReference type="ARBA" id="ARBA00022679"/>
    </source>
</evidence>
<dbReference type="Proteomes" id="UP000192527">
    <property type="component" value="Chromosome"/>
</dbReference>
<comment type="similarity">
    <text evidence="1 4">Belongs to the glycerate kinase type-1 family.</text>
</comment>
<dbReference type="InterPro" id="IPR004381">
    <property type="entry name" value="Glycerate_kinase"/>
</dbReference>
<dbReference type="PANTHER" id="PTHR21599:SF0">
    <property type="entry name" value="GLYCERATE KINASE"/>
    <property type="match status" value="1"/>
</dbReference>
<dbReference type="Pfam" id="PF02595">
    <property type="entry name" value="Gly_kinase"/>
    <property type="match status" value="1"/>
</dbReference>
<evidence type="ECO:0000313" key="6">
    <source>
        <dbReference type="Proteomes" id="UP000192527"/>
    </source>
</evidence>
<name>A0A1W5ZSY5_9BACI</name>
<keyword evidence="6" id="KW-1185">Reference proteome</keyword>
<dbReference type="InterPro" id="IPR036129">
    <property type="entry name" value="Glycerate_kinase_sf"/>
</dbReference>
<accession>A0A1W5ZSY5</accession>
<proteinExistence type="inferred from homology"/>
<evidence type="ECO:0000256" key="4">
    <source>
        <dbReference type="PIRNR" id="PIRNR006078"/>
    </source>
</evidence>
<dbReference type="KEGG" id="hmn:HM131_05835"/>
<protein>
    <submittedName>
        <fullName evidence="5">Glycerate kinase</fullName>
    </submittedName>
</protein>
<evidence type="ECO:0000256" key="3">
    <source>
        <dbReference type="ARBA" id="ARBA00022777"/>
    </source>
</evidence>
<dbReference type="PIRSF" id="PIRSF006078">
    <property type="entry name" value="GlxK"/>
    <property type="match status" value="1"/>
</dbReference>
<dbReference type="EMBL" id="CP020772">
    <property type="protein sequence ID" value="ARI76385.1"/>
    <property type="molecule type" value="Genomic_DNA"/>
</dbReference>
<dbReference type="GO" id="GO:0008887">
    <property type="term" value="F:glycerate kinase activity"/>
    <property type="evidence" value="ECO:0007669"/>
    <property type="project" value="UniProtKB-UniRule"/>
</dbReference>
<dbReference type="GO" id="GO:0031388">
    <property type="term" value="P:organic acid phosphorylation"/>
    <property type="evidence" value="ECO:0007669"/>
    <property type="project" value="UniProtKB-UniRule"/>
</dbReference>
<dbReference type="OrthoDB" id="9774290at2"/>
<dbReference type="AlphaFoldDB" id="A0A1W5ZSY5"/>
<sequence>MMRIIVAPDSYKGSMSSAEACAAIESGVKDYDPSYHIESIPIADGGEGTVEALVTILEGEIILEKVFDPLGREVTAEYGWINETKTAIVETAAASGLPRLKEEELKPSAASTYGTGQLIQAALERGAKRIILGLGGSATVDAGTGCFQALGVKFLNDEGKELEMNGKALQHVTKIETDTISELSNQVEWIIASDVTNPLLGPEGAISVFGPQKGVSAAHLTEFESGMERYASVVEQHTEKVVRNYEGSGAAGGFGFTLFSLLENLKVESGFELIAKQGELEKLISDADLVITGEGKIDTQTLYGKGPIGIARLARKARVPCIAFTGKSEGDMRRAKDEGLLSVLPIVDEPMTLKEAMESGPELLRKASRRCMEIYHLKQGKGEIHK</sequence>
<dbReference type="SUPFAM" id="SSF110738">
    <property type="entry name" value="Glycerate kinase I"/>
    <property type="match status" value="1"/>
</dbReference>
<dbReference type="STRING" id="402384.HM131_05835"/>